<feature type="region of interest" description="Disordered" evidence="1">
    <location>
        <begin position="52"/>
        <end position="78"/>
    </location>
</feature>
<dbReference type="RefSeq" id="WP_217155867.1">
    <property type="nucleotide sequence ID" value="NZ_VOMB01000010.1"/>
</dbReference>
<evidence type="ECO:0000313" key="3">
    <source>
        <dbReference type="EMBL" id="MBU9763834.1"/>
    </source>
</evidence>
<evidence type="ECO:0000313" key="4">
    <source>
        <dbReference type="Proteomes" id="UP000812982"/>
    </source>
</evidence>
<keyword evidence="4" id="KW-1185">Reference proteome</keyword>
<gene>
    <name evidence="3" type="ORF">FR943_08260</name>
</gene>
<dbReference type="Proteomes" id="UP000812982">
    <property type="component" value="Unassembled WGS sequence"/>
</dbReference>
<keyword evidence="2" id="KW-0732">Signal</keyword>
<accession>A0ABS6KK02</accession>
<proteinExistence type="predicted"/>
<comment type="caution">
    <text evidence="3">The sequence shown here is derived from an EMBL/GenBank/DDBJ whole genome shotgun (WGS) entry which is preliminary data.</text>
</comment>
<protein>
    <recommendedName>
        <fullName evidence="5">Keratin associated protein</fullName>
    </recommendedName>
</protein>
<dbReference type="EMBL" id="VOMB01000010">
    <property type="protein sequence ID" value="MBU9763834.1"/>
    <property type="molecule type" value="Genomic_DNA"/>
</dbReference>
<sequence length="78" mass="7683">MTRTVISVMAGALAAVSIAMAPNALAEPTAGCRNDGGSVVCQTPGNAQVYSEPPITSPSVGIGSNGPYGPWGNLPPEG</sequence>
<feature type="chain" id="PRO_5045366935" description="Keratin associated protein" evidence="2">
    <location>
        <begin position="27"/>
        <end position="78"/>
    </location>
</feature>
<evidence type="ECO:0008006" key="5">
    <source>
        <dbReference type="Google" id="ProtNLM"/>
    </source>
</evidence>
<feature type="signal peptide" evidence="2">
    <location>
        <begin position="1"/>
        <end position="26"/>
    </location>
</feature>
<name>A0ABS6KK02_9MYCO</name>
<reference evidence="3 4" key="1">
    <citation type="journal article" date="2021" name="Sci. Rep.">
        <title>Phenotypic and genomic hallmarks of a novel, potentially pathogenic rapidly growing Mycobacterium species related to the Mycobacterium fortuitum complex.</title>
        <authorList>
            <person name="Gharbi R."/>
            <person name="Khanna V."/>
            <person name="Frigui W."/>
            <person name="Mhenni B."/>
            <person name="Brosch R."/>
            <person name="Mardassi H."/>
        </authorList>
    </citation>
    <scope>NUCLEOTIDE SEQUENCE [LARGE SCALE GENOMIC DNA]</scope>
    <source>
        <strain evidence="3 4">TNTM28</strain>
    </source>
</reference>
<evidence type="ECO:0000256" key="1">
    <source>
        <dbReference type="SAM" id="MobiDB-lite"/>
    </source>
</evidence>
<evidence type="ECO:0000256" key="2">
    <source>
        <dbReference type="SAM" id="SignalP"/>
    </source>
</evidence>
<organism evidence="3 4">
    <name type="scientific">[Mycobacterium] fortunisiensis</name>
    <dbReference type="NCBI Taxonomy" id="2600579"/>
    <lineage>
        <taxon>Bacteria</taxon>
        <taxon>Bacillati</taxon>
        <taxon>Actinomycetota</taxon>
        <taxon>Actinomycetes</taxon>
        <taxon>Mycobacteriales</taxon>
        <taxon>Mycobacteriaceae</taxon>
        <taxon>Mycolicibacterium</taxon>
    </lineage>
</organism>